<dbReference type="Pfam" id="PF03466">
    <property type="entry name" value="LysR_substrate"/>
    <property type="match status" value="1"/>
</dbReference>
<dbReference type="InterPro" id="IPR036388">
    <property type="entry name" value="WH-like_DNA-bd_sf"/>
</dbReference>
<feature type="domain" description="HTH lysR-type" evidence="5">
    <location>
        <begin position="1"/>
        <end position="58"/>
    </location>
</feature>
<protein>
    <submittedName>
        <fullName evidence="6">LysR family transcriptional regulator</fullName>
    </submittedName>
</protein>
<name>A0ABT2FRM1_9GAMM</name>
<gene>
    <name evidence="6" type="ORF">L9G74_19295</name>
</gene>
<dbReference type="PRINTS" id="PR00039">
    <property type="entry name" value="HTHLYSR"/>
</dbReference>
<dbReference type="PROSITE" id="PS50931">
    <property type="entry name" value="HTH_LYSR"/>
    <property type="match status" value="1"/>
</dbReference>
<evidence type="ECO:0000256" key="1">
    <source>
        <dbReference type="ARBA" id="ARBA00009437"/>
    </source>
</evidence>
<organism evidence="6 7">
    <name type="scientific">Shewanella electrica</name>
    <dbReference type="NCBI Taxonomy" id="515560"/>
    <lineage>
        <taxon>Bacteria</taxon>
        <taxon>Pseudomonadati</taxon>
        <taxon>Pseudomonadota</taxon>
        <taxon>Gammaproteobacteria</taxon>
        <taxon>Alteromonadales</taxon>
        <taxon>Shewanellaceae</taxon>
        <taxon>Shewanella</taxon>
    </lineage>
</organism>
<dbReference type="InterPro" id="IPR000847">
    <property type="entry name" value="LysR_HTH_N"/>
</dbReference>
<dbReference type="Gene3D" id="3.40.190.290">
    <property type="match status" value="1"/>
</dbReference>
<dbReference type="Proteomes" id="UP001201549">
    <property type="component" value="Unassembled WGS sequence"/>
</dbReference>
<reference evidence="7" key="2">
    <citation type="submission" date="2023-07" db="EMBL/GenBank/DDBJ databases">
        <title>Shewanella mangrovi sp. nov., an acetaldehyde- degrading bacterium isolated from mangrove sediment.</title>
        <authorList>
            <person name="Liu Y."/>
        </authorList>
    </citation>
    <scope>NUCLEOTIDE SEQUENCE [LARGE SCALE GENOMIC DNA]</scope>
    <source>
        <strain evidence="7">C32</strain>
    </source>
</reference>
<keyword evidence="2" id="KW-0805">Transcription regulation</keyword>
<evidence type="ECO:0000256" key="2">
    <source>
        <dbReference type="ARBA" id="ARBA00023015"/>
    </source>
</evidence>
<keyword evidence="4" id="KW-0804">Transcription</keyword>
<dbReference type="Gene3D" id="1.10.10.10">
    <property type="entry name" value="Winged helix-like DNA-binding domain superfamily/Winged helix DNA-binding domain"/>
    <property type="match status" value="1"/>
</dbReference>
<evidence type="ECO:0000256" key="3">
    <source>
        <dbReference type="ARBA" id="ARBA00023125"/>
    </source>
</evidence>
<keyword evidence="3" id="KW-0238">DNA-binding</keyword>
<proteinExistence type="inferred from homology"/>
<dbReference type="InterPro" id="IPR050950">
    <property type="entry name" value="HTH-type_LysR_regulators"/>
</dbReference>
<sequence length="307" mass="34470">MNFSHLQAFQLVAELGNMTRAAEQLNVAQPALSKTIANLEQQFGVPLFDRRGRRLELNPCGEVLLKRVKAIFNELEQAKQELADMAGDDTGHVTVGVTTSQILPNLFANYLSQHPEIKFRLFQVAGRYEIANQLRDGVVDLCITSLPLEYPSDGNSVASQTLMSEKICLAVRDDHPLAQQASVTLDDIAQEKFVSYPREDGIREITDRVCLQAGFRPNVVFESFDSSVIAHLVRDGVGVALMPESWWQGAPREHLVKLPINHDAMQRTILLSWMENRYLSPAARNFCEFIGEYAKLMERDARLGELS</sequence>
<evidence type="ECO:0000313" key="7">
    <source>
        <dbReference type="Proteomes" id="UP001201549"/>
    </source>
</evidence>
<dbReference type="SUPFAM" id="SSF46785">
    <property type="entry name" value="Winged helix' DNA-binding domain"/>
    <property type="match status" value="1"/>
</dbReference>
<dbReference type="PANTHER" id="PTHR30419:SF28">
    <property type="entry name" value="HTH-TYPE TRANSCRIPTIONAL REGULATOR BSDA"/>
    <property type="match status" value="1"/>
</dbReference>
<dbReference type="EMBL" id="JAKOGG010000023">
    <property type="protein sequence ID" value="MCS4558587.1"/>
    <property type="molecule type" value="Genomic_DNA"/>
</dbReference>
<reference evidence="6 7" key="1">
    <citation type="submission" date="2022-02" db="EMBL/GenBank/DDBJ databases">
        <authorList>
            <person name="Zhuang L."/>
        </authorList>
    </citation>
    <scope>NUCLEOTIDE SEQUENCE [LARGE SCALE GENOMIC DNA]</scope>
    <source>
        <strain evidence="6 7">C32</strain>
    </source>
</reference>
<dbReference type="SUPFAM" id="SSF53850">
    <property type="entry name" value="Periplasmic binding protein-like II"/>
    <property type="match status" value="1"/>
</dbReference>
<dbReference type="InterPro" id="IPR036390">
    <property type="entry name" value="WH_DNA-bd_sf"/>
</dbReference>
<evidence type="ECO:0000313" key="6">
    <source>
        <dbReference type="EMBL" id="MCS4558587.1"/>
    </source>
</evidence>
<evidence type="ECO:0000259" key="5">
    <source>
        <dbReference type="PROSITE" id="PS50931"/>
    </source>
</evidence>
<evidence type="ECO:0000256" key="4">
    <source>
        <dbReference type="ARBA" id="ARBA00023163"/>
    </source>
</evidence>
<dbReference type="RefSeq" id="WP_238898404.1">
    <property type="nucleotide sequence ID" value="NZ_JAKOGG010000023.1"/>
</dbReference>
<dbReference type="InterPro" id="IPR005119">
    <property type="entry name" value="LysR_subst-bd"/>
</dbReference>
<dbReference type="Pfam" id="PF00126">
    <property type="entry name" value="HTH_1"/>
    <property type="match status" value="1"/>
</dbReference>
<comment type="caution">
    <text evidence="6">The sequence shown here is derived from an EMBL/GenBank/DDBJ whole genome shotgun (WGS) entry which is preliminary data.</text>
</comment>
<accession>A0ABT2FRM1</accession>
<keyword evidence="7" id="KW-1185">Reference proteome</keyword>
<comment type="similarity">
    <text evidence="1">Belongs to the LysR transcriptional regulatory family.</text>
</comment>
<dbReference type="PANTHER" id="PTHR30419">
    <property type="entry name" value="HTH-TYPE TRANSCRIPTIONAL REGULATOR YBHD"/>
    <property type="match status" value="1"/>
</dbReference>